<proteinExistence type="predicted"/>
<dbReference type="EMBL" id="DRUB01000121">
    <property type="protein sequence ID" value="HHR96406.1"/>
    <property type="molecule type" value="Genomic_DNA"/>
</dbReference>
<gene>
    <name evidence="4" type="ORF">ENL47_06270</name>
</gene>
<reference evidence="4" key="1">
    <citation type="journal article" date="2020" name="mSystems">
        <title>Genome- and Community-Level Interaction Insights into Carbon Utilization and Element Cycling Functions of Hydrothermarchaeota in Hydrothermal Sediment.</title>
        <authorList>
            <person name="Zhou Z."/>
            <person name="Liu Y."/>
            <person name="Xu W."/>
            <person name="Pan J."/>
            <person name="Luo Z.H."/>
            <person name="Li M."/>
        </authorList>
    </citation>
    <scope>NUCLEOTIDE SEQUENCE [LARGE SCALE GENOMIC DNA]</scope>
    <source>
        <strain evidence="4">SpSt-1</strain>
    </source>
</reference>
<evidence type="ECO:0000256" key="2">
    <source>
        <dbReference type="ARBA" id="ARBA00022777"/>
    </source>
</evidence>
<dbReference type="GO" id="GO:0016301">
    <property type="term" value="F:kinase activity"/>
    <property type="evidence" value="ECO:0007669"/>
    <property type="project" value="UniProtKB-KW"/>
</dbReference>
<dbReference type="InterPro" id="IPR050406">
    <property type="entry name" value="FGGY_Carb_Kinase"/>
</dbReference>
<dbReference type="AlphaFoldDB" id="A0A7C5UUK9"/>
<keyword evidence="1" id="KW-0808">Transferase</keyword>
<accession>A0A7C5UUK9</accession>
<keyword evidence="2" id="KW-0418">Kinase</keyword>
<dbReference type="PANTHER" id="PTHR43095:SF2">
    <property type="entry name" value="GLUCONOKINASE"/>
    <property type="match status" value="1"/>
</dbReference>
<dbReference type="InterPro" id="IPR018484">
    <property type="entry name" value="FGGY_N"/>
</dbReference>
<dbReference type="SUPFAM" id="SSF53067">
    <property type="entry name" value="Actin-like ATPase domain"/>
    <property type="match status" value="1"/>
</dbReference>
<dbReference type="GO" id="GO:0005975">
    <property type="term" value="P:carbohydrate metabolic process"/>
    <property type="evidence" value="ECO:0007669"/>
    <property type="project" value="InterPro"/>
</dbReference>
<sequence>MRVLSIDIGTTNIKLSLVDISIEDYQIRFVESINVDQMFIKNEIGSSEHIPQYILSTVNKGIKHIVKSYGAPEAVVLATYLFGLALMNRSKGFLTNIYTWADERAIEVVKEIKEHGVELYRRTGCPPIHIYALPKILWLRKHRKEVIYEADLYLDLKSILTNHFLHRAVTDMSSASGTYQMFNIYSLRWDDYALGVAGVDERMLPEVVEADYVEYIPLGIAAELNIYDKIPLVDRAI</sequence>
<dbReference type="PANTHER" id="PTHR43095">
    <property type="entry name" value="SUGAR KINASE"/>
    <property type="match status" value="1"/>
</dbReference>
<dbReference type="InterPro" id="IPR043129">
    <property type="entry name" value="ATPase_NBD"/>
</dbReference>
<organism evidence="4">
    <name type="scientific">Ignisphaera aggregans</name>
    <dbReference type="NCBI Taxonomy" id="334771"/>
    <lineage>
        <taxon>Archaea</taxon>
        <taxon>Thermoproteota</taxon>
        <taxon>Thermoprotei</taxon>
        <taxon>Desulfurococcales</taxon>
        <taxon>Desulfurococcaceae</taxon>
        <taxon>Ignisphaera</taxon>
    </lineage>
</organism>
<name>A0A7C5UUK9_9CREN</name>
<evidence type="ECO:0000256" key="1">
    <source>
        <dbReference type="ARBA" id="ARBA00022679"/>
    </source>
</evidence>
<evidence type="ECO:0000259" key="3">
    <source>
        <dbReference type="Pfam" id="PF00370"/>
    </source>
</evidence>
<dbReference type="Gene3D" id="3.30.420.40">
    <property type="match status" value="1"/>
</dbReference>
<feature type="domain" description="Carbohydrate kinase FGGY N-terminal" evidence="3">
    <location>
        <begin position="3"/>
        <end position="232"/>
    </location>
</feature>
<evidence type="ECO:0000313" key="4">
    <source>
        <dbReference type="EMBL" id="HHR96406.1"/>
    </source>
</evidence>
<comment type="caution">
    <text evidence="4">The sequence shown here is derived from an EMBL/GenBank/DDBJ whole genome shotgun (WGS) entry which is preliminary data.</text>
</comment>
<protein>
    <recommendedName>
        <fullName evidence="3">Carbohydrate kinase FGGY N-terminal domain-containing protein</fullName>
    </recommendedName>
</protein>
<dbReference type="Pfam" id="PF00370">
    <property type="entry name" value="FGGY_N"/>
    <property type="match status" value="1"/>
</dbReference>